<dbReference type="InterPro" id="IPR037066">
    <property type="entry name" value="Plug_dom_sf"/>
</dbReference>
<dbReference type="AlphaFoldDB" id="A0A1Y2P9C4"/>
<keyword evidence="5 7" id="KW-0472">Membrane</keyword>
<evidence type="ECO:0000313" key="12">
    <source>
        <dbReference type="Proteomes" id="UP000194221"/>
    </source>
</evidence>
<comment type="subcellular location">
    <subcellularLocation>
        <location evidence="1 7">Cell outer membrane</location>
        <topology evidence="1 7">Multi-pass membrane protein</topology>
    </subcellularLocation>
</comment>
<keyword evidence="3 7" id="KW-1134">Transmembrane beta strand</keyword>
<evidence type="ECO:0000256" key="1">
    <source>
        <dbReference type="ARBA" id="ARBA00004571"/>
    </source>
</evidence>
<keyword evidence="2 7" id="KW-0813">Transport</keyword>
<dbReference type="InterPro" id="IPR041700">
    <property type="entry name" value="OMP_b-brl_3"/>
</dbReference>
<keyword evidence="6 7" id="KW-0998">Cell outer membrane</keyword>
<dbReference type="Pfam" id="PF13715">
    <property type="entry name" value="CarbopepD_reg_2"/>
    <property type="match status" value="1"/>
</dbReference>
<comment type="similarity">
    <text evidence="7">Belongs to the TonB-dependent receptor family.</text>
</comment>
<evidence type="ECO:0000256" key="2">
    <source>
        <dbReference type="ARBA" id="ARBA00022448"/>
    </source>
</evidence>
<dbReference type="Pfam" id="PF14905">
    <property type="entry name" value="OMP_b-brl_3"/>
    <property type="match status" value="1"/>
</dbReference>
<dbReference type="InParanoid" id="A0A1Y2P9C4"/>
<dbReference type="InterPro" id="IPR008969">
    <property type="entry name" value="CarboxyPept-like_regulatory"/>
</dbReference>
<name>A0A1Y2P9C4_9FLAO</name>
<dbReference type="PROSITE" id="PS52016">
    <property type="entry name" value="TONB_DEPENDENT_REC_3"/>
    <property type="match status" value="1"/>
</dbReference>
<dbReference type="Gene3D" id="2.170.130.10">
    <property type="entry name" value="TonB-dependent receptor, plug domain"/>
    <property type="match status" value="1"/>
</dbReference>
<dbReference type="RefSeq" id="WP_086031470.1">
    <property type="nucleotide sequence ID" value="NZ_LAPZ01000015.1"/>
</dbReference>
<dbReference type="SUPFAM" id="SSF49464">
    <property type="entry name" value="Carboxypeptidase regulatory domain-like"/>
    <property type="match status" value="1"/>
</dbReference>
<evidence type="ECO:0000256" key="4">
    <source>
        <dbReference type="ARBA" id="ARBA00022692"/>
    </source>
</evidence>
<sequence>MKQILTLIFCTISCFCFAQTYTISGKIADKNTKETIPYATVIIKSKTNNKTITGGITDDKGTFEISKIPVNDFFVEVQFIGYKTITKEVKNNKRKTNLGTLFIEESAQVLDEVSIVAERSTIEQKIDRKVINVGKDLTTAGATASDIMGNIPSVSVNQDGEIALRGNENVRVLIDGKPTNIEASQLLQQIPSASIKKIELITSPSAKYNPEGMSGIINIVLHKNAKLGFNGNINLGLTQGEKTRFNGSLGLNYRTGKFNIYGNYGNSFGKNTLKGSVVRFIENSAQHQDNVVDNTSHLYKIGVDYFINDKNTMSFYTNQNVFKSDFMSDIDVTYTNNPSNNFFQDYTFNKNNTSKTYNFDFKHDFDKDGHNIELEVDYNDYEGDNITDFTFAGNTSNTDYRDIILDNRKNTTINLDYVNPLSETSTLEIGLESRFRRTDNSYQTTSTTLNNSMFTYDRDIYSFYTTFKQNFDKWTYQIGARLEDYKVNSQFIETNQNRNVFEDKLFNIYPSAFVKYTPDEEKKNSYQLSISRRVDRPGLNQVNPIRAWNTSQIIAIGNMRLNPQFTNSIEFNYTRKLEKGSLTLGTFYRRIKDEINRIGYFDSNDPTKLVLDYDNFDDNNAYGFELAANYKPLSWWNFNTSFDIFSRKQKGDIENEQVEVTNTATNFRMNHNFKATKDLTFQLFGIYSGKQKILQYELKDNYYINAGARYNFAQGKGTLSLNFNDIFRTQRFAFESYRTVFQRGDLRRDSRTVYFGLSYRFGGGKNKALKRKKRDNNEKRGGFL</sequence>
<dbReference type="OrthoDB" id="8764943at2"/>
<gene>
    <name evidence="11" type="ORF">WH52_13345</name>
</gene>
<dbReference type="GO" id="GO:0009279">
    <property type="term" value="C:cell outer membrane"/>
    <property type="evidence" value="ECO:0007669"/>
    <property type="project" value="UniProtKB-SubCell"/>
</dbReference>
<feature type="domain" description="Outer membrane protein beta-barrel" evidence="10">
    <location>
        <begin position="363"/>
        <end position="759"/>
    </location>
</feature>
<dbReference type="STRING" id="1635173.WH52_13345"/>
<comment type="caution">
    <text evidence="11">The sequence shown here is derived from an EMBL/GenBank/DDBJ whole genome shotgun (WGS) entry which is preliminary data.</text>
</comment>
<evidence type="ECO:0000256" key="3">
    <source>
        <dbReference type="ARBA" id="ARBA00022452"/>
    </source>
</evidence>
<dbReference type="Proteomes" id="UP000194221">
    <property type="component" value="Unassembled WGS sequence"/>
</dbReference>
<evidence type="ECO:0000256" key="5">
    <source>
        <dbReference type="ARBA" id="ARBA00023136"/>
    </source>
</evidence>
<accession>A0A1Y2P9C4</accession>
<evidence type="ECO:0000259" key="10">
    <source>
        <dbReference type="Pfam" id="PF14905"/>
    </source>
</evidence>
<dbReference type="EMBL" id="LAPZ01000015">
    <property type="protein sequence ID" value="OSY87043.1"/>
    <property type="molecule type" value="Genomic_DNA"/>
</dbReference>
<feature type="domain" description="TonB-dependent receptor plug" evidence="9">
    <location>
        <begin position="140"/>
        <end position="215"/>
    </location>
</feature>
<evidence type="ECO:0000259" key="9">
    <source>
        <dbReference type="Pfam" id="PF07715"/>
    </source>
</evidence>
<keyword evidence="12" id="KW-1185">Reference proteome</keyword>
<keyword evidence="4 7" id="KW-0812">Transmembrane</keyword>
<dbReference type="Gene3D" id="2.40.170.20">
    <property type="entry name" value="TonB-dependent receptor, beta-barrel domain"/>
    <property type="match status" value="1"/>
</dbReference>
<feature type="signal peptide" evidence="8">
    <location>
        <begin position="1"/>
        <end position="18"/>
    </location>
</feature>
<proteinExistence type="inferred from homology"/>
<dbReference type="Gene3D" id="2.60.40.1120">
    <property type="entry name" value="Carboxypeptidase-like, regulatory domain"/>
    <property type="match status" value="1"/>
</dbReference>
<evidence type="ECO:0000256" key="6">
    <source>
        <dbReference type="ARBA" id="ARBA00023237"/>
    </source>
</evidence>
<dbReference type="InterPro" id="IPR012910">
    <property type="entry name" value="Plug_dom"/>
</dbReference>
<protein>
    <submittedName>
        <fullName evidence="11">TonB-dependent receptor</fullName>
    </submittedName>
</protein>
<evidence type="ECO:0000256" key="8">
    <source>
        <dbReference type="SAM" id="SignalP"/>
    </source>
</evidence>
<keyword evidence="8" id="KW-0732">Signal</keyword>
<dbReference type="InterPro" id="IPR039426">
    <property type="entry name" value="TonB-dep_rcpt-like"/>
</dbReference>
<evidence type="ECO:0000313" key="11">
    <source>
        <dbReference type="EMBL" id="OSY87043.1"/>
    </source>
</evidence>
<feature type="chain" id="PRO_5013322512" evidence="8">
    <location>
        <begin position="19"/>
        <end position="784"/>
    </location>
</feature>
<dbReference type="SUPFAM" id="SSF56935">
    <property type="entry name" value="Porins"/>
    <property type="match status" value="1"/>
</dbReference>
<keyword evidence="11" id="KW-0675">Receptor</keyword>
<organism evidence="11 12">
    <name type="scientific">Tenacibaculum holothuriorum</name>
    <dbReference type="NCBI Taxonomy" id="1635173"/>
    <lineage>
        <taxon>Bacteria</taxon>
        <taxon>Pseudomonadati</taxon>
        <taxon>Bacteroidota</taxon>
        <taxon>Flavobacteriia</taxon>
        <taxon>Flavobacteriales</taxon>
        <taxon>Flavobacteriaceae</taxon>
        <taxon>Tenacibaculum</taxon>
    </lineage>
</organism>
<evidence type="ECO:0000256" key="7">
    <source>
        <dbReference type="PROSITE-ProRule" id="PRU01360"/>
    </source>
</evidence>
<dbReference type="Pfam" id="PF07715">
    <property type="entry name" value="Plug"/>
    <property type="match status" value="1"/>
</dbReference>
<dbReference type="InterPro" id="IPR036942">
    <property type="entry name" value="Beta-barrel_TonB_sf"/>
</dbReference>
<reference evidence="11 12" key="1">
    <citation type="submission" date="2015-03" db="EMBL/GenBank/DDBJ databases">
        <title>Genome sequence of Tenacibaculum sp. S2-2, isolated from intestinal microbiota of sea cucumber, Apostichopus japonicas.</title>
        <authorList>
            <person name="Shao Z."/>
            <person name="Wang L."/>
            <person name="Li X."/>
        </authorList>
    </citation>
    <scope>NUCLEOTIDE SEQUENCE [LARGE SCALE GENOMIC DNA]</scope>
    <source>
        <strain evidence="11 12">S2-2</strain>
    </source>
</reference>